<protein>
    <submittedName>
        <fullName evidence="6 7">Repeat protein (TIGR01451 family)/predicted secreted protein (Por secretion system target)</fullName>
    </submittedName>
</protein>
<evidence type="ECO:0000313" key="6">
    <source>
        <dbReference type="EMBL" id="PKW20327.1"/>
    </source>
</evidence>
<dbReference type="GO" id="GO:0035591">
    <property type="term" value="F:signaling adaptor activity"/>
    <property type="evidence" value="ECO:0007669"/>
    <property type="project" value="TreeGrafter"/>
</dbReference>
<dbReference type="EMBL" id="PJND01000010">
    <property type="protein sequence ID" value="PKW20327.1"/>
    <property type="molecule type" value="Genomic_DNA"/>
</dbReference>
<feature type="domain" description="DUF7619" evidence="5">
    <location>
        <begin position="672"/>
        <end position="798"/>
    </location>
</feature>
<keyword evidence="1" id="KW-0433">Leucine-rich repeat</keyword>
<keyword evidence="8" id="KW-1185">Reference proteome</keyword>
<dbReference type="InterPro" id="IPR026444">
    <property type="entry name" value="Secre_tail"/>
</dbReference>
<dbReference type="InterPro" id="IPR032675">
    <property type="entry name" value="LRR_dom_sf"/>
</dbReference>
<dbReference type="EMBL" id="RCCB01000014">
    <property type="protein sequence ID" value="RLJ23716.1"/>
    <property type="molecule type" value="Genomic_DNA"/>
</dbReference>
<dbReference type="SUPFAM" id="SSF52058">
    <property type="entry name" value="L domain-like"/>
    <property type="match status" value="2"/>
</dbReference>
<evidence type="ECO:0000313" key="7">
    <source>
        <dbReference type="EMBL" id="RLJ23716.1"/>
    </source>
</evidence>
<sequence>MKRLLLYGLLFLYGFSYAQNVDILDPSFKSKLLAADVSNRIAKDGNGTPIRIDLNNDGEIQLTEAVRVVELNVSASDISSLQGINHFSNLKILECYNNSINTLNLSNNPYLEYVDCSENQISSLNLNGLVNLKHLDCRVMGSGNLTSLNLTGLTALRVLRCGRNSLTTLDLSPVTNLVELDCSVTGLTSLNLNGLVNLKSLDCSLSQLSTLNLASLGNLERLDYSYNPGLASLNISSLTSLKELSCNAMGLASLNLSPFPELVSLSCHSNMLTNLDFSANSHLERIECSANQLTALNVAGLPSLTTLMCSYNQFSVLNLSGLENLSHLDCRNNNIVIIETAGLNGLMSVFCNNNSLIKLDLSHSPYVSVVSCADNPQLISVNLKNGFSLPQIFDGFDFANTPNLEYVCADEDELALFQSFFTGQGMNVSVTPYCTFTPGGDYNTIAGMLRLDENGNGCDANDRTQPFIKVKLNDGIEESSVFTDLETGYAFYTQSGAFTLTPATENTSFFSFSPASTVVNFPNNNNNTQTQNFCITPDGVHSDIEIAIAPVVPARPGFDAVYKVVYKNNGNQTVSQNAGITLRYNQDLMSFVSSTPVAGSQTPGRITWSYADLHPFESRSFTVTMNINRPTDGHPVNINDILSFNASITAPGDENTNDNTFTLRQKVVGSFDPNDISCLEGDIVPPTEIGEYLHYLVRFENTGNAPAQNIVIRNEIDEEEYDVSSLQILDSSHKLRARVKGNRAEFIFQNVYLDSGGHGNILLKLKSTENLVAESTVSSRVGIYFDYNTPVLTNRVTTVFKMLSVDEKDLDQTIKIYPNPVNKMLNIKAAGMIRTVYLYDAQGRILMTQLLGKNEVSFDLSNYAAGVYFVKIITDEGAKTEKIINRKN</sequence>
<dbReference type="Pfam" id="PF18962">
    <property type="entry name" value="Por_Secre_tail"/>
    <property type="match status" value="1"/>
</dbReference>
<keyword evidence="2" id="KW-0732">Signal</keyword>
<dbReference type="Proteomes" id="UP000275027">
    <property type="component" value="Unassembled WGS sequence"/>
</dbReference>
<feature type="domain" description="Secretion system C-terminal sorting" evidence="4">
    <location>
        <begin position="816"/>
        <end position="884"/>
    </location>
</feature>
<dbReference type="Pfam" id="PF24595">
    <property type="entry name" value="DUF7619"/>
    <property type="match status" value="1"/>
</dbReference>
<comment type="caution">
    <text evidence="7">The sequence shown here is derived from an EMBL/GenBank/DDBJ whole genome shotgun (WGS) entry which is preliminary data.</text>
</comment>
<dbReference type="NCBIfam" id="TIGR04183">
    <property type="entry name" value="Por_Secre_tail"/>
    <property type="match status" value="1"/>
</dbReference>
<name>A0A497U7M3_9FLAO</name>
<organism evidence="7 9">
    <name type="scientific">Flavobacterium lindanitolerans</name>
    <dbReference type="NCBI Taxonomy" id="428988"/>
    <lineage>
        <taxon>Bacteria</taxon>
        <taxon>Pseudomonadati</taxon>
        <taxon>Bacteroidota</taxon>
        <taxon>Flavobacteriia</taxon>
        <taxon>Flavobacteriales</taxon>
        <taxon>Flavobacteriaceae</taxon>
        <taxon>Flavobacterium</taxon>
    </lineage>
</organism>
<reference evidence="7 9" key="2">
    <citation type="submission" date="2018-10" db="EMBL/GenBank/DDBJ databases">
        <title>Genomic Encyclopedia of Archaeal and Bacterial Type Strains, Phase II (KMG-II): from individual species to whole genera.</title>
        <authorList>
            <person name="Goeker M."/>
        </authorList>
    </citation>
    <scope>NUCLEOTIDE SEQUENCE [LARGE SCALE GENOMIC DNA]</scope>
    <source>
        <strain evidence="7 9">DSM 21886</strain>
    </source>
</reference>
<reference evidence="6 8" key="1">
    <citation type="submission" date="2017-12" db="EMBL/GenBank/DDBJ databases">
        <title>Genomic Encyclopedia of Type Strains, Phase III (KMG-III): the genomes of soil and plant-associated and newly described type strains.</title>
        <authorList>
            <person name="Whitman W."/>
        </authorList>
    </citation>
    <scope>NUCLEOTIDE SEQUENCE [LARGE SCALE GENOMIC DNA]</scope>
    <source>
        <strain evidence="6 8">IP-10</strain>
    </source>
</reference>
<dbReference type="InterPro" id="IPR052574">
    <property type="entry name" value="CDIRP"/>
</dbReference>
<evidence type="ECO:0000313" key="8">
    <source>
        <dbReference type="Proteomes" id="UP000233767"/>
    </source>
</evidence>
<dbReference type="Gene3D" id="3.80.10.10">
    <property type="entry name" value="Ribonuclease Inhibitor"/>
    <property type="match status" value="2"/>
</dbReference>
<evidence type="ECO:0000256" key="1">
    <source>
        <dbReference type="ARBA" id="ARBA00022614"/>
    </source>
</evidence>
<dbReference type="AlphaFoldDB" id="A0A497U7M3"/>
<evidence type="ECO:0000256" key="2">
    <source>
        <dbReference type="ARBA" id="ARBA00022729"/>
    </source>
</evidence>
<proteinExistence type="predicted"/>
<evidence type="ECO:0000259" key="5">
    <source>
        <dbReference type="Pfam" id="PF24595"/>
    </source>
</evidence>
<dbReference type="Proteomes" id="UP000233767">
    <property type="component" value="Unassembled WGS sequence"/>
</dbReference>
<evidence type="ECO:0000313" key="9">
    <source>
        <dbReference type="Proteomes" id="UP000275027"/>
    </source>
</evidence>
<keyword evidence="3" id="KW-0677">Repeat</keyword>
<evidence type="ECO:0000256" key="3">
    <source>
        <dbReference type="ARBA" id="ARBA00022737"/>
    </source>
</evidence>
<evidence type="ECO:0000259" key="4">
    <source>
        <dbReference type="Pfam" id="PF18962"/>
    </source>
</evidence>
<accession>A0A497U7M3</accession>
<dbReference type="PANTHER" id="PTHR47566:SF1">
    <property type="entry name" value="PROTEIN NUD1"/>
    <property type="match status" value="1"/>
</dbReference>
<dbReference type="RefSeq" id="WP_101472843.1">
    <property type="nucleotide sequence ID" value="NZ_PJND01000010.1"/>
</dbReference>
<gene>
    <name evidence="6" type="ORF">B0G92_3039</name>
    <name evidence="7" type="ORF">CLV50_2989</name>
</gene>
<dbReference type="InterPro" id="IPR055353">
    <property type="entry name" value="DUF7619"/>
</dbReference>
<dbReference type="PANTHER" id="PTHR47566">
    <property type="match status" value="1"/>
</dbReference>